<dbReference type="EMBL" id="CM032182">
    <property type="protein sequence ID" value="KAG7097434.1"/>
    <property type="molecule type" value="Genomic_DNA"/>
</dbReference>
<keyword evidence="5 9" id="KW-0812">Transmembrane</keyword>
<reference evidence="12" key="1">
    <citation type="journal article" date="2021" name="Genome Biol. Evol.">
        <title>The assembled and annotated genome of the fairy-ring fungus Marasmius oreades.</title>
        <authorList>
            <person name="Hiltunen M."/>
            <person name="Ament-Velasquez S.L."/>
            <person name="Johannesson H."/>
        </authorList>
    </citation>
    <scope>NUCLEOTIDE SEQUENCE</scope>
    <source>
        <strain evidence="12">03SP1</strain>
    </source>
</reference>
<dbReference type="Pfam" id="PF09813">
    <property type="entry name" value="Coa3_cc"/>
    <property type="match status" value="1"/>
</dbReference>
<dbReference type="InterPro" id="IPR018628">
    <property type="entry name" value="Coa3_CC"/>
</dbReference>
<dbReference type="Proteomes" id="UP001049176">
    <property type="component" value="Chromosome 2"/>
</dbReference>
<evidence type="ECO:0000256" key="4">
    <source>
        <dbReference type="ARBA" id="ARBA00011351"/>
    </source>
</evidence>
<feature type="domain" description="Cytochrome c oxidase assembly factor 3 mitochondrial coiled-coil" evidence="11">
    <location>
        <begin position="28"/>
        <end position="73"/>
    </location>
</feature>
<gene>
    <name evidence="12" type="ORF">E1B28_004778</name>
</gene>
<evidence type="ECO:0000256" key="8">
    <source>
        <dbReference type="ARBA" id="ARBA00023136"/>
    </source>
</evidence>
<evidence type="ECO:0000256" key="1">
    <source>
        <dbReference type="ARBA" id="ARBA00003064"/>
    </source>
</evidence>
<comment type="function">
    <text evidence="1 9">Required for assembly of cytochrome c oxidase (complex IV).</text>
</comment>
<keyword evidence="8 9" id="KW-0472">Membrane</keyword>
<keyword evidence="13" id="KW-1185">Reference proteome</keyword>
<feature type="region of interest" description="Disordered" evidence="10">
    <location>
        <begin position="1"/>
        <end position="27"/>
    </location>
</feature>
<evidence type="ECO:0000256" key="5">
    <source>
        <dbReference type="ARBA" id="ARBA00022692"/>
    </source>
</evidence>
<evidence type="ECO:0000256" key="7">
    <source>
        <dbReference type="ARBA" id="ARBA00023128"/>
    </source>
</evidence>
<name>A0A9P7UZA8_9AGAR</name>
<comment type="caution">
    <text evidence="12">The sequence shown here is derived from an EMBL/GenBank/DDBJ whole genome shotgun (WGS) entry which is preliminary data.</text>
</comment>
<keyword evidence="9" id="KW-0999">Mitochondrion inner membrane</keyword>
<dbReference type="GeneID" id="66073854"/>
<evidence type="ECO:0000256" key="10">
    <source>
        <dbReference type="SAM" id="MobiDB-lite"/>
    </source>
</evidence>
<dbReference type="PANTHER" id="PTHR15642">
    <property type="entry name" value="CYTOCHROME C OXIDASE ASSEMBLY FACTOR 3, MITOCHONDRIAL"/>
    <property type="match status" value="1"/>
</dbReference>
<evidence type="ECO:0000256" key="3">
    <source>
        <dbReference type="ARBA" id="ARBA00007035"/>
    </source>
</evidence>
<dbReference type="InterPro" id="IPR041752">
    <property type="entry name" value="Coa3"/>
</dbReference>
<evidence type="ECO:0000256" key="2">
    <source>
        <dbReference type="ARBA" id="ARBA00004304"/>
    </source>
</evidence>
<evidence type="ECO:0000313" key="13">
    <source>
        <dbReference type="Proteomes" id="UP001049176"/>
    </source>
</evidence>
<proteinExistence type="inferred from homology"/>
<keyword evidence="6 9" id="KW-1133">Transmembrane helix</keyword>
<evidence type="ECO:0000313" key="12">
    <source>
        <dbReference type="EMBL" id="KAG7097434.1"/>
    </source>
</evidence>
<comment type="subcellular location">
    <subcellularLocation>
        <location evidence="2">Mitochondrion membrane</location>
        <topology evidence="2">Single-pass membrane protein</topology>
    </subcellularLocation>
</comment>
<dbReference type="KEGG" id="more:E1B28_004778"/>
<protein>
    <recommendedName>
        <fullName evidence="9">Cytochrome c oxidase assembly factor 3</fullName>
    </recommendedName>
</protein>
<dbReference type="GO" id="GO:0005743">
    <property type="term" value="C:mitochondrial inner membrane"/>
    <property type="evidence" value="ECO:0007669"/>
    <property type="project" value="UniProtKB-UniRule"/>
</dbReference>
<comment type="similarity">
    <text evidence="3 9">Belongs to the COA3 family.</text>
</comment>
<dbReference type="OrthoDB" id="10018333at2759"/>
<dbReference type="RefSeq" id="XP_043013904.1">
    <property type="nucleotide sequence ID" value="XM_043149300.1"/>
</dbReference>
<evidence type="ECO:0000259" key="11">
    <source>
        <dbReference type="Pfam" id="PF09813"/>
    </source>
</evidence>
<dbReference type="GO" id="GO:0033617">
    <property type="term" value="P:mitochondrial respiratory chain complex IV assembly"/>
    <property type="evidence" value="ECO:0007669"/>
    <property type="project" value="UniProtKB-UniRule"/>
</dbReference>
<dbReference type="PANTHER" id="PTHR15642:SF3">
    <property type="entry name" value="CYTOCHROME C OXIDASE ASSEMBLY FACTOR 3 HOMOLOG, MITOCHONDRIAL"/>
    <property type="match status" value="1"/>
</dbReference>
<evidence type="ECO:0000256" key="9">
    <source>
        <dbReference type="RuleBase" id="RU367056"/>
    </source>
</evidence>
<keyword evidence="7 9" id="KW-0496">Mitochondrion</keyword>
<organism evidence="12 13">
    <name type="scientific">Marasmius oreades</name>
    <name type="common">fairy-ring Marasmius</name>
    <dbReference type="NCBI Taxonomy" id="181124"/>
    <lineage>
        <taxon>Eukaryota</taxon>
        <taxon>Fungi</taxon>
        <taxon>Dikarya</taxon>
        <taxon>Basidiomycota</taxon>
        <taxon>Agaricomycotina</taxon>
        <taxon>Agaricomycetes</taxon>
        <taxon>Agaricomycetidae</taxon>
        <taxon>Agaricales</taxon>
        <taxon>Marasmiineae</taxon>
        <taxon>Marasmiaceae</taxon>
        <taxon>Marasmius</taxon>
    </lineage>
</organism>
<sequence length="195" mass="21594">MEGWTGKYVDPKKAANSWRPKSGSMSPGLRRARQPFLVKNTITGILLGAFAVGVYAYSIRAVKQDDFDDIDEEVKAKPEKERQEREGDRIMQGVLSLDEEKEVMNKAAAFVVNRARAGTSTGASHTTLGDVDIARSIVDEIVTEHVTATTTRYPGLLVGSTLDTRFPWLLDPIGKTLVWGAPPIDHLGRVWQRRS</sequence>
<accession>A0A9P7UZA8</accession>
<feature type="transmembrane region" description="Helical" evidence="9">
    <location>
        <begin position="36"/>
        <end position="57"/>
    </location>
</feature>
<dbReference type="AlphaFoldDB" id="A0A9P7UZA8"/>
<comment type="subunit">
    <text evidence="4 9">Component of 250-400 kDa complexes called cytochrome oxidase assembly intermediates or COA complexes.</text>
</comment>
<evidence type="ECO:0000256" key="6">
    <source>
        <dbReference type="ARBA" id="ARBA00022989"/>
    </source>
</evidence>